<evidence type="ECO:0000313" key="6">
    <source>
        <dbReference type="Proteomes" id="UP001378960"/>
    </source>
</evidence>
<accession>A0AAV5R2J3</accession>
<comment type="subcellular location">
    <subcellularLocation>
        <location evidence="1">Nucleus</location>
    </subcellularLocation>
</comment>
<evidence type="ECO:0000256" key="3">
    <source>
        <dbReference type="SAM" id="MobiDB-lite"/>
    </source>
</evidence>
<feature type="compositionally biased region" description="Acidic residues" evidence="3">
    <location>
        <begin position="120"/>
        <end position="137"/>
    </location>
</feature>
<reference evidence="5 6" key="1">
    <citation type="journal article" date="2023" name="Elife">
        <title>Identification of key yeast species and microbe-microbe interactions impacting larval growth of Drosophila in the wild.</title>
        <authorList>
            <person name="Mure A."/>
            <person name="Sugiura Y."/>
            <person name="Maeda R."/>
            <person name="Honda K."/>
            <person name="Sakurai N."/>
            <person name="Takahashi Y."/>
            <person name="Watada M."/>
            <person name="Katoh T."/>
            <person name="Gotoh A."/>
            <person name="Gotoh Y."/>
            <person name="Taniguchi I."/>
            <person name="Nakamura K."/>
            <person name="Hayashi T."/>
            <person name="Katayama T."/>
            <person name="Uemura T."/>
            <person name="Hattori Y."/>
        </authorList>
    </citation>
    <scope>NUCLEOTIDE SEQUENCE [LARGE SCALE GENOMIC DNA]</scope>
    <source>
        <strain evidence="5 6">PK-24</strain>
    </source>
</reference>
<feature type="compositionally biased region" description="Basic and acidic residues" evidence="3">
    <location>
        <begin position="146"/>
        <end position="159"/>
    </location>
</feature>
<dbReference type="Pfam" id="PF10187">
    <property type="entry name" value="FAM192A_Fyv6_N"/>
    <property type="match status" value="1"/>
</dbReference>
<gene>
    <name evidence="5" type="ORF">DAPK24_014590</name>
</gene>
<feature type="region of interest" description="Disordered" evidence="3">
    <location>
        <begin position="1"/>
        <end position="83"/>
    </location>
</feature>
<comment type="caution">
    <text evidence="5">The sequence shown here is derived from an EMBL/GenBank/DDBJ whole genome shotgun (WGS) entry which is preliminary data.</text>
</comment>
<feature type="region of interest" description="Disordered" evidence="3">
    <location>
        <begin position="112"/>
        <end position="175"/>
    </location>
</feature>
<evidence type="ECO:0000313" key="5">
    <source>
        <dbReference type="EMBL" id="GMM44884.1"/>
    </source>
</evidence>
<feature type="compositionally biased region" description="Basic and acidic residues" evidence="3">
    <location>
        <begin position="21"/>
        <end position="44"/>
    </location>
</feature>
<proteinExistence type="predicted"/>
<dbReference type="AlphaFoldDB" id="A0AAV5R2J3"/>
<protein>
    <recommendedName>
        <fullName evidence="4">FAM192A/Fyv6 N-terminal domain-containing protein</fullName>
    </recommendedName>
</protein>
<keyword evidence="2" id="KW-0539">Nucleus</keyword>
<dbReference type="GO" id="GO:0005634">
    <property type="term" value="C:nucleus"/>
    <property type="evidence" value="ECO:0007669"/>
    <property type="project" value="UniProtKB-SubCell"/>
</dbReference>
<evidence type="ECO:0000256" key="1">
    <source>
        <dbReference type="ARBA" id="ARBA00004123"/>
    </source>
</evidence>
<evidence type="ECO:0000256" key="2">
    <source>
        <dbReference type="ARBA" id="ARBA00023242"/>
    </source>
</evidence>
<sequence length="175" mass="20720">MSRFVEENHTEKGNATNVKSVVDKLPDGDVKTNDKESSETQSENHRRRKGLQEQLLNHRQYLYRERRKKLEKQNSSYRIRKDTREFYGKLASKKEASNKAAKETFKRELELFRERKEELENTTDEDDDDDDIEEDELEHIQTLSTEAKDCNLKKEESKPKSVKLVQYSESESESD</sequence>
<evidence type="ECO:0000259" key="4">
    <source>
        <dbReference type="Pfam" id="PF10187"/>
    </source>
</evidence>
<dbReference type="EMBL" id="BTGB01000001">
    <property type="protein sequence ID" value="GMM44884.1"/>
    <property type="molecule type" value="Genomic_DNA"/>
</dbReference>
<dbReference type="Proteomes" id="UP001378960">
    <property type="component" value="Unassembled WGS sequence"/>
</dbReference>
<organism evidence="5 6">
    <name type="scientific">Pichia kluyveri</name>
    <name type="common">Yeast</name>
    <dbReference type="NCBI Taxonomy" id="36015"/>
    <lineage>
        <taxon>Eukaryota</taxon>
        <taxon>Fungi</taxon>
        <taxon>Dikarya</taxon>
        <taxon>Ascomycota</taxon>
        <taxon>Saccharomycotina</taxon>
        <taxon>Pichiomycetes</taxon>
        <taxon>Pichiales</taxon>
        <taxon>Pichiaceae</taxon>
        <taxon>Pichia</taxon>
    </lineage>
</organism>
<feature type="compositionally biased region" description="Basic and acidic residues" evidence="3">
    <location>
        <begin position="1"/>
        <end position="12"/>
    </location>
</feature>
<dbReference type="InterPro" id="IPR019331">
    <property type="entry name" value="FAM192A/Fyv6_N"/>
</dbReference>
<feature type="domain" description="FAM192A/Fyv6 N-terminal" evidence="4">
    <location>
        <begin position="33"/>
        <end position="113"/>
    </location>
</feature>
<name>A0AAV5R2J3_PICKL</name>
<keyword evidence="6" id="KW-1185">Reference proteome</keyword>